<dbReference type="STRING" id="1202772.A0A1V9ZG15"/>
<gene>
    <name evidence="2" type="ORF">ACHHYP_12854</name>
</gene>
<feature type="region of interest" description="Disordered" evidence="1">
    <location>
        <begin position="563"/>
        <end position="587"/>
    </location>
</feature>
<evidence type="ECO:0000313" key="3">
    <source>
        <dbReference type="Proteomes" id="UP000243579"/>
    </source>
</evidence>
<comment type="caution">
    <text evidence="2">The sequence shown here is derived from an EMBL/GenBank/DDBJ whole genome shotgun (WGS) entry which is preliminary data.</text>
</comment>
<feature type="compositionally biased region" description="Low complexity" evidence="1">
    <location>
        <begin position="408"/>
        <end position="417"/>
    </location>
</feature>
<dbReference type="Proteomes" id="UP000243579">
    <property type="component" value="Unassembled WGS sequence"/>
</dbReference>
<feature type="compositionally biased region" description="Low complexity" evidence="1">
    <location>
        <begin position="442"/>
        <end position="462"/>
    </location>
</feature>
<dbReference type="AlphaFoldDB" id="A0A1V9ZG15"/>
<feature type="region of interest" description="Disordered" evidence="1">
    <location>
        <begin position="94"/>
        <end position="323"/>
    </location>
</feature>
<feature type="compositionally biased region" description="Basic and acidic residues" evidence="1">
    <location>
        <begin position="486"/>
        <end position="495"/>
    </location>
</feature>
<organism evidence="2 3">
    <name type="scientific">Achlya hypogyna</name>
    <name type="common">Oomycete</name>
    <name type="synonym">Protoachlya hypogyna</name>
    <dbReference type="NCBI Taxonomy" id="1202772"/>
    <lineage>
        <taxon>Eukaryota</taxon>
        <taxon>Sar</taxon>
        <taxon>Stramenopiles</taxon>
        <taxon>Oomycota</taxon>
        <taxon>Saprolegniomycetes</taxon>
        <taxon>Saprolegniales</taxon>
        <taxon>Achlyaceae</taxon>
        <taxon>Achlya</taxon>
    </lineage>
</organism>
<evidence type="ECO:0000313" key="2">
    <source>
        <dbReference type="EMBL" id="OQR96932.1"/>
    </source>
</evidence>
<proteinExistence type="predicted"/>
<feature type="region of interest" description="Disordered" evidence="1">
    <location>
        <begin position="354"/>
        <end position="549"/>
    </location>
</feature>
<reference evidence="2 3" key="1">
    <citation type="journal article" date="2014" name="Genome Biol. Evol.">
        <title>The secreted proteins of Achlya hypogyna and Thraustotheca clavata identify the ancestral oomycete secretome and reveal gene acquisitions by horizontal gene transfer.</title>
        <authorList>
            <person name="Misner I."/>
            <person name="Blouin N."/>
            <person name="Leonard G."/>
            <person name="Richards T.A."/>
            <person name="Lane C.E."/>
        </authorList>
    </citation>
    <scope>NUCLEOTIDE SEQUENCE [LARGE SCALE GENOMIC DNA]</scope>
    <source>
        <strain evidence="2 3">ATCC 48635</strain>
    </source>
</reference>
<accession>A0A1V9ZG15</accession>
<feature type="compositionally biased region" description="Basic and acidic residues" evidence="1">
    <location>
        <begin position="526"/>
        <end position="538"/>
    </location>
</feature>
<evidence type="ECO:0000256" key="1">
    <source>
        <dbReference type="SAM" id="MobiDB-lite"/>
    </source>
</evidence>
<name>A0A1V9ZG15_ACHHY</name>
<feature type="compositionally biased region" description="Basic and acidic residues" evidence="1">
    <location>
        <begin position="202"/>
        <end position="273"/>
    </location>
</feature>
<feature type="compositionally biased region" description="Low complexity" evidence="1">
    <location>
        <begin position="123"/>
        <end position="133"/>
    </location>
</feature>
<feature type="compositionally biased region" description="Low complexity" evidence="1">
    <location>
        <begin position="474"/>
        <end position="485"/>
    </location>
</feature>
<feature type="compositionally biased region" description="Basic residues" evidence="1">
    <location>
        <begin position="464"/>
        <end position="473"/>
    </location>
</feature>
<dbReference type="EMBL" id="JNBR01000124">
    <property type="protein sequence ID" value="OQR96932.1"/>
    <property type="molecule type" value="Genomic_DNA"/>
</dbReference>
<feature type="compositionally biased region" description="Basic and acidic residues" evidence="1">
    <location>
        <begin position="362"/>
        <end position="377"/>
    </location>
</feature>
<dbReference type="OrthoDB" id="79861at2759"/>
<keyword evidence="3" id="KW-1185">Reference proteome</keyword>
<feature type="compositionally biased region" description="Low complexity" evidence="1">
    <location>
        <begin position="307"/>
        <end position="322"/>
    </location>
</feature>
<sequence length="643" mass="66652">MKLYVACPDQEVFFLAVDGEASVRDLMSAIQATYTNIYGGELASSAFIQKSIPELKVRHHAEAPMADVDPSMLVTEAFHEGEVVYVQSARKTKRAAVNSGENPPPVKKQKKVTADTQPTSAKAPAQVAVVPVATKELEDKPKEKAKKKAKLAVSNESVVEKPATSTPKKDAAPKLNETAPKSPKVATPKSPKPSNSVAPKTAEPKAPKTAEPKASKTAEPKASKTAEPKTSKTTEPKTPKTAEPKAPKTADPKAPKTADPKAPKAPKVAEPKAPKAAKVTASDETEPESAVVPPPTQKKATPKAAKKSAAPEALPAAAAPKPVVLDDIVPIYPSSEDDEPIKTKKTIDLTTDVAPVKVAAKPVEKEASKKAGDETTAPKKRGPKPKTAAPSAPEGVVTSPATTPTPPKTATKAKTPADGASSEATPPPKKRGRPSKADIEARALAAAAAGAQAPATATTDVPAPKKRGPKPKAKAAADASPVASSEAEKAPDAAPKKRKSKAADAVAPEVSEVGEAPKTSPAANKRKLDDELLKKRIIPDSSSDDDFEDLKAPTAKKVVVASSAPKAKDVRKVSLNMPSDSTDDASDSDVITIKANKKQGTSSMFGAIVSANRLSLSGDLGALNKTASNPFKTAKKKKTTFAL</sequence>
<protein>
    <submittedName>
        <fullName evidence="2">Uncharacterized protein</fullName>
    </submittedName>
</protein>